<dbReference type="GeneID" id="89940790"/>
<proteinExistence type="predicted"/>
<name>A0AAN6YUN8_9PEZI</name>
<dbReference type="RefSeq" id="XP_064672265.1">
    <property type="nucleotide sequence ID" value="XM_064816665.1"/>
</dbReference>
<dbReference type="PANTHER" id="PTHR43662">
    <property type="match status" value="1"/>
</dbReference>
<gene>
    <name evidence="3" type="ORF">N656DRAFT_788139</name>
</gene>
<feature type="compositionally biased region" description="Polar residues" evidence="1">
    <location>
        <begin position="341"/>
        <end position="350"/>
    </location>
</feature>
<dbReference type="Proteomes" id="UP001302812">
    <property type="component" value="Unassembled WGS sequence"/>
</dbReference>
<feature type="domain" description="DUF1996" evidence="2">
    <location>
        <begin position="15"/>
        <end position="283"/>
    </location>
</feature>
<dbReference type="EMBL" id="MU853336">
    <property type="protein sequence ID" value="KAK4114695.1"/>
    <property type="molecule type" value="Genomic_DNA"/>
</dbReference>
<evidence type="ECO:0000313" key="4">
    <source>
        <dbReference type="Proteomes" id="UP001302812"/>
    </source>
</evidence>
<reference evidence="3" key="2">
    <citation type="submission" date="2023-05" db="EMBL/GenBank/DDBJ databases">
        <authorList>
            <consortium name="Lawrence Berkeley National Laboratory"/>
            <person name="Steindorff A."/>
            <person name="Hensen N."/>
            <person name="Bonometti L."/>
            <person name="Westerberg I."/>
            <person name="Brannstrom I.O."/>
            <person name="Guillou S."/>
            <person name="Cros-Aarteil S."/>
            <person name="Calhoun S."/>
            <person name="Haridas S."/>
            <person name="Kuo A."/>
            <person name="Mondo S."/>
            <person name="Pangilinan J."/>
            <person name="Riley R."/>
            <person name="Labutti K."/>
            <person name="Andreopoulos B."/>
            <person name="Lipzen A."/>
            <person name="Chen C."/>
            <person name="Yanf M."/>
            <person name="Daum C."/>
            <person name="Ng V."/>
            <person name="Clum A."/>
            <person name="Ohm R."/>
            <person name="Martin F."/>
            <person name="Silar P."/>
            <person name="Natvig D."/>
            <person name="Lalanne C."/>
            <person name="Gautier V."/>
            <person name="Ament-Velasquez S.L."/>
            <person name="Kruys A."/>
            <person name="Hutchinson M.I."/>
            <person name="Powell A.J."/>
            <person name="Barry K."/>
            <person name="Miller A.N."/>
            <person name="Grigoriev I.V."/>
            <person name="Debuchy R."/>
            <person name="Gladieux P."/>
            <person name="Thoren M.H."/>
            <person name="Johannesson H."/>
        </authorList>
    </citation>
    <scope>NUCLEOTIDE SEQUENCE</scope>
    <source>
        <strain evidence="3">CBS 508.74</strain>
    </source>
</reference>
<organism evidence="3 4">
    <name type="scientific">Canariomyces notabilis</name>
    <dbReference type="NCBI Taxonomy" id="2074819"/>
    <lineage>
        <taxon>Eukaryota</taxon>
        <taxon>Fungi</taxon>
        <taxon>Dikarya</taxon>
        <taxon>Ascomycota</taxon>
        <taxon>Pezizomycotina</taxon>
        <taxon>Sordariomycetes</taxon>
        <taxon>Sordariomycetidae</taxon>
        <taxon>Sordariales</taxon>
        <taxon>Chaetomiaceae</taxon>
        <taxon>Canariomyces</taxon>
    </lineage>
</organism>
<accession>A0AAN6YUN8</accession>
<evidence type="ECO:0000256" key="1">
    <source>
        <dbReference type="SAM" id="MobiDB-lite"/>
    </source>
</evidence>
<reference evidence="3" key="1">
    <citation type="journal article" date="2023" name="Mol. Phylogenet. Evol.">
        <title>Genome-scale phylogeny and comparative genomics of the fungal order Sordariales.</title>
        <authorList>
            <person name="Hensen N."/>
            <person name="Bonometti L."/>
            <person name="Westerberg I."/>
            <person name="Brannstrom I.O."/>
            <person name="Guillou S."/>
            <person name="Cros-Aarteil S."/>
            <person name="Calhoun S."/>
            <person name="Haridas S."/>
            <person name="Kuo A."/>
            <person name="Mondo S."/>
            <person name="Pangilinan J."/>
            <person name="Riley R."/>
            <person name="LaButti K."/>
            <person name="Andreopoulos B."/>
            <person name="Lipzen A."/>
            <person name="Chen C."/>
            <person name="Yan M."/>
            <person name="Daum C."/>
            <person name="Ng V."/>
            <person name="Clum A."/>
            <person name="Steindorff A."/>
            <person name="Ohm R.A."/>
            <person name="Martin F."/>
            <person name="Silar P."/>
            <person name="Natvig D.O."/>
            <person name="Lalanne C."/>
            <person name="Gautier V."/>
            <person name="Ament-Velasquez S.L."/>
            <person name="Kruys A."/>
            <person name="Hutchinson M.I."/>
            <person name="Powell A.J."/>
            <person name="Barry K."/>
            <person name="Miller A.N."/>
            <person name="Grigoriev I.V."/>
            <person name="Debuchy R."/>
            <person name="Gladieux P."/>
            <person name="Hiltunen Thoren M."/>
            <person name="Johannesson H."/>
        </authorList>
    </citation>
    <scope>NUCLEOTIDE SEQUENCE</scope>
    <source>
        <strain evidence="3">CBS 508.74</strain>
    </source>
</reference>
<comment type="caution">
    <text evidence="3">The sequence shown here is derived from an EMBL/GenBank/DDBJ whole genome shotgun (WGS) entry which is preliminary data.</text>
</comment>
<keyword evidence="4" id="KW-1185">Reference proteome</keyword>
<dbReference type="AlphaFoldDB" id="A0AAN6YUN8"/>
<evidence type="ECO:0000259" key="2">
    <source>
        <dbReference type="Pfam" id="PF09362"/>
    </source>
</evidence>
<dbReference type="PANTHER" id="PTHR43662:SF6">
    <property type="entry name" value="DUF1996 DOMAIN-CONTAINING PROTEIN"/>
    <property type="match status" value="1"/>
</dbReference>
<evidence type="ECO:0000313" key="3">
    <source>
        <dbReference type="EMBL" id="KAK4114695.1"/>
    </source>
</evidence>
<protein>
    <recommendedName>
        <fullName evidence="2">DUF1996 domain-containing protein</fullName>
    </recommendedName>
</protein>
<dbReference type="Pfam" id="PF09362">
    <property type="entry name" value="DUF1996"/>
    <property type="match status" value="1"/>
</dbReference>
<feature type="compositionally biased region" description="Basic residues" evidence="1">
    <location>
        <begin position="355"/>
        <end position="367"/>
    </location>
</feature>
<dbReference type="InterPro" id="IPR018535">
    <property type="entry name" value="DUF1996"/>
</dbReference>
<feature type="region of interest" description="Disordered" evidence="1">
    <location>
        <begin position="327"/>
        <end position="367"/>
    </location>
</feature>
<sequence length="367" mass="39924">MLRFGCHQLVIDRIDPLVNPGSIPSQHQHQIVGGDAFNASMPLSDISALSTCTSCSYSDDFSNYWTSNLYFRARNGTYKRVPHKPNKGSAPPVFEDPFTPRTNGGLVAYYVSPGKGEVTAFAPGFRMFFGDAMLRSEPQGPWNLSTQTCFRCFTGPDFGGDFLRPCQDPLVDTMYLPNKPCYGIRSNILFPTCWDGVNLDSPDHKSHVAYPVEGPHIFDGIGTAEQCPPSHPVKIPQLMLEIIWDTEPFNDPNEWPEDGSQPFVLSTGDATGYSQHADYIFGWKGDSLQVGMDAGCVAANCPGMATQTVEEAALCKVPELVGENYEGWLETLPGNPPQPPVTTTSNQQPLPTGKGKGKGNGKGKGGH</sequence>